<dbReference type="EMBL" id="AP019860">
    <property type="protein sequence ID" value="BBM83928.1"/>
    <property type="molecule type" value="Genomic_DNA"/>
</dbReference>
<keyword evidence="10" id="KW-1185">Reference proteome</keyword>
<keyword evidence="3 7" id="KW-0479">Metal-binding</keyword>
<comment type="similarity">
    <text evidence="1 7">Belongs to the peptidase M3 family.</text>
</comment>
<accession>A0A5S9IL72</accession>
<dbReference type="SUPFAM" id="SSF55486">
    <property type="entry name" value="Metalloproteases ('zincins'), catalytic domain"/>
    <property type="match status" value="1"/>
</dbReference>
<evidence type="ECO:0000313" key="10">
    <source>
        <dbReference type="Proteomes" id="UP000326354"/>
    </source>
</evidence>
<comment type="cofactor">
    <cofactor evidence="7">
        <name>Zn(2+)</name>
        <dbReference type="ChEBI" id="CHEBI:29105"/>
    </cofactor>
    <text evidence="7">Binds 1 zinc ion.</text>
</comment>
<keyword evidence="2 7" id="KW-0645">Protease</keyword>
<dbReference type="InterPro" id="IPR024079">
    <property type="entry name" value="MetalloPept_cat_dom_sf"/>
</dbReference>
<dbReference type="CDD" id="cd06455">
    <property type="entry name" value="M3A_TOP"/>
    <property type="match status" value="1"/>
</dbReference>
<dbReference type="OrthoDB" id="9773538at2"/>
<dbReference type="InterPro" id="IPR001567">
    <property type="entry name" value="Pept_M3A_M3B_dom"/>
</dbReference>
<keyword evidence="4 7" id="KW-0378">Hydrolase</keyword>
<dbReference type="Gene3D" id="3.40.390.10">
    <property type="entry name" value="Collagenase (Catalytic Domain)"/>
    <property type="match status" value="1"/>
</dbReference>
<dbReference type="GO" id="GO:0004222">
    <property type="term" value="F:metalloendopeptidase activity"/>
    <property type="evidence" value="ECO:0007669"/>
    <property type="project" value="InterPro"/>
</dbReference>
<reference evidence="9 10" key="1">
    <citation type="submission" date="2019-08" db="EMBL/GenBank/DDBJ databases">
        <title>Complete genome sequence of Candidatus Uab amorphum.</title>
        <authorList>
            <person name="Shiratori T."/>
            <person name="Suzuki S."/>
            <person name="Kakizawa Y."/>
            <person name="Ishida K."/>
        </authorList>
    </citation>
    <scope>NUCLEOTIDE SEQUENCE [LARGE SCALE GENOMIC DNA]</scope>
    <source>
        <strain evidence="9 10">SRT547</strain>
    </source>
</reference>
<feature type="domain" description="Peptidase M3A/M3B catalytic" evidence="8">
    <location>
        <begin position="224"/>
        <end position="668"/>
    </location>
</feature>
<dbReference type="GO" id="GO:0046872">
    <property type="term" value="F:metal ion binding"/>
    <property type="evidence" value="ECO:0007669"/>
    <property type="project" value="UniProtKB-UniRule"/>
</dbReference>
<dbReference type="KEGG" id="uam:UABAM_02283"/>
<evidence type="ECO:0000256" key="3">
    <source>
        <dbReference type="ARBA" id="ARBA00022723"/>
    </source>
</evidence>
<dbReference type="FunFam" id="3.40.390.10:FF:000006">
    <property type="entry name" value="Thimet oligopeptidase 1"/>
    <property type="match status" value="1"/>
</dbReference>
<organism evidence="9 10">
    <name type="scientific">Uabimicrobium amorphum</name>
    <dbReference type="NCBI Taxonomy" id="2596890"/>
    <lineage>
        <taxon>Bacteria</taxon>
        <taxon>Pseudomonadati</taxon>
        <taxon>Planctomycetota</taxon>
        <taxon>Candidatus Uabimicrobiia</taxon>
        <taxon>Candidatus Uabimicrobiales</taxon>
        <taxon>Candidatus Uabimicrobiaceae</taxon>
        <taxon>Candidatus Uabimicrobium</taxon>
    </lineage>
</organism>
<evidence type="ECO:0000256" key="7">
    <source>
        <dbReference type="RuleBase" id="RU003435"/>
    </source>
</evidence>
<dbReference type="Proteomes" id="UP000326354">
    <property type="component" value="Chromosome"/>
</dbReference>
<dbReference type="InterPro" id="IPR024080">
    <property type="entry name" value="Neurolysin/TOP_N"/>
</dbReference>
<evidence type="ECO:0000256" key="5">
    <source>
        <dbReference type="ARBA" id="ARBA00022833"/>
    </source>
</evidence>
<name>A0A5S9IL72_UABAM</name>
<gene>
    <name evidence="9" type="ORF">UABAM_02283</name>
</gene>
<evidence type="ECO:0000256" key="6">
    <source>
        <dbReference type="ARBA" id="ARBA00023049"/>
    </source>
</evidence>
<sequence length="670" mass="77013">MRFCILLIFCSVLYAETLIPYDFKAGEMTKQCEELIAQAKKKLDDVVAIKKEERTFANTVAAIENTLVDLDVKSTPAQFVAYVSTNKELRGESSKCEQMLSAFSVETSLRKDLYDAFNEYVANNKEEIAKLSAVDARLLEVMQTEYRKSGFTLSKEDRDKLKEMQKKLSSLETQFSKNLVENKEVLKLTEAELTGTPESFRSRLKKDEEGKFIVTSKYPDYAAVMRYADDANVRKRMLYLYYNRAGDKNSKLLQDAIALRHQIAELLGYKTWADYRTDGRMAKNSENVRTFLEGLQGKLAKINEQDLLNLFMVKKQYDPKAEKLDLWDVGYCSTKLKREKYKIDDELVRQYFPAHRVIEGTFHIYSKLLGVNFEEVKGADVWHESVKLFKVIDAKTKEVVSYFYADLYPREGKYGHAAAFTLRPGRMMDGEYVKPISAIVANMEPPTKDKPSLLSHGNVETFFHEFGHIMHQTLTKVAYASLSGTSVSRDFVEAPSQMLENWVWNNEMLAIISGHYQDESKKLPEDLKQKLLKIKHYNSGINYTRQVFFATIDFKLHTSGKDVDVNALYHKLFKGIVGLDSAEGTKWLAGFGHLMGGYDAGYYGYMWSEVYAQDMFTKFAKNGILDSNTGMRYRQIILERGNLQDPQQLIEEFLERKSNNKAFLEKLGLK</sequence>
<dbReference type="GO" id="GO:0006508">
    <property type="term" value="P:proteolysis"/>
    <property type="evidence" value="ECO:0007669"/>
    <property type="project" value="UniProtKB-KW"/>
</dbReference>
<evidence type="ECO:0000256" key="4">
    <source>
        <dbReference type="ARBA" id="ARBA00022801"/>
    </source>
</evidence>
<dbReference type="AlphaFoldDB" id="A0A5S9IL72"/>
<dbReference type="InterPro" id="IPR024077">
    <property type="entry name" value="Neurolysin/TOP_dom2"/>
</dbReference>
<keyword evidence="5 7" id="KW-0862">Zinc</keyword>
<keyword evidence="6 7" id="KW-0482">Metalloprotease</keyword>
<evidence type="ECO:0000259" key="8">
    <source>
        <dbReference type="Pfam" id="PF01432"/>
    </source>
</evidence>
<evidence type="ECO:0000313" key="9">
    <source>
        <dbReference type="EMBL" id="BBM83928.1"/>
    </source>
</evidence>
<dbReference type="PANTHER" id="PTHR11804:SF84">
    <property type="entry name" value="SACCHAROLYSIN"/>
    <property type="match status" value="1"/>
</dbReference>
<protein>
    <submittedName>
        <fullName evidence="9">Oligopeptidase A</fullName>
    </submittedName>
</protein>
<dbReference type="PANTHER" id="PTHR11804">
    <property type="entry name" value="PROTEASE M3 THIMET OLIGOPEPTIDASE-RELATED"/>
    <property type="match status" value="1"/>
</dbReference>
<evidence type="ECO:0000256" key="2">
    <source>
        <dbReference type="ARBA" id="ARBA00022670"/>
    </source>
</evidence>
<dbReference type="GO" id="GO:0006518">
    <property type="term" value="P:peptide metabolic process"/>
    <property type="evidence" value="ECO:0007669"/>
    <property type="project" value="TreeGrafter"/>
</dbReference>
<dbReference type="RefSeq" id="WP_151968109.1">
    <property type="nucleotide sequence ID" value="NZ_AP019860.1"/>
</dbReference>
<proteinExistence type="inferred from homology"/>
<dbReference type="Pfam" id="PF01432">
    <property type="entry name" value="Peptidase_M3"/>
    <property type="match status" value="1"/>
</dbReference>
<dbReference type="Gene3D" id="1.20.1050.40">
    <property type="entry name" value="Endopeptidase. Chain P, domain 1"/>
    <property type="match status" value="1"/>
</dbReference>
<dbReference type="InterPro" id="IPR045090">
    <property type="entry name" value="Pept_M3A_M3B"/>
</dbReference>
<evidence type="ECO:0000256" key="1">
    <source>
        <dbReference type="ARBA" id="ARBA00006040"/>
    </source>
</evidence>
<dbReference type="Gene3D" id="1.10.1370.10">
    <property type="entry name" value="Neurolysin, domain 3"/>
    <property type="match status" value="1"/>
</dbReference>